<protein>
    <submittedName>
        <fullName evidence="3">Uncharacterized protein</fullName>
    </submittedName>
</protein>
<evidence type="ECO:0000256" key="1">
    <source>
        <dbReference type="SAM" id="MobiDB-lite"/>
    </source>
</evidence>
<dbReference type="EMBL" id="JAPJZI010000001">
    <property type="protein sequence ID" value="MDA5397239.1"/>
    <property type="molecule type" value="Genomic_DNA"/>
</dbReference>
<organism evidence="3 4">
    <name type="scientific">Hoeflea prorocentri</name>
    <dbReference type="NCBI Taxonomy" id="1922333"/>
    <lineage>
        <taxon>Bacteria</taxon>
        <taxon>Pseudomonadati</taxon>
        <taxon>Pseudomonadota</taxon>
        <taxon>Alphaproteobacteria</taxon>
        <taxon>Hyphomicrobiales</taxon>
        <taxon>Rhizobiaceae</taxon>
        <taxon>Hoeflea</taxon>
    </lineage>
</organism>
<dbReference type="Proteomes" id="UP001151234">
    <property type="component" value="Unassembled WGS sequence"/>
</dbReference>
<comment type="caution">
    <text evidence="3">The sequence shown here is derived from an EMBL/GenBank/DDBJ whole genome shotgun (WGS) entry which is preliminary data.</text>
</comment>
<dbReference type="AlphaFoldDB" id="A0A9X3ZFP8"/>
<keyword evidence="2" id="KW-1133">Transmembrane helix</keyword>
<keyword evidence="2" id="KW-0472">Membrane</keyword>
<feature type="region of interest" description="Disordered" evidence="1">
    <location>
        <begin position="26"/>
        <end position="49"/>
    </location>
</feature>
<proteinExistence type="predicted"/>
<reference evidence="3" key="1">
    <citation type="submission" date="2022-11" db="EMBL/GenBank/DDBJ databases">
        <title>Draft genome sequence of Hoeflea poritis E7-10 and Hoeflea prorocentri PM5-8, separated from scleractinian coral Porites lutea and marine dinoflagellate.</title>
        <authorList>
            <person name="Zhang G."/>
            <person name="Wei Q."/>
            <person name="Cai L."/>
        </authorList>
    </citation>
    <scope>NUCLEOTIDE SEQUENCE</scope>
    <source>
        <strain evidence="3">PM5-8</strain>
    </source>
</reference>
<feature type="compositionally biased region" description="Basic and acidic residues" evidence="1">
    <location>
        <begin position="26"/>
        <end position="35"/>
    </location>
</feature>
<evidence type="ECO:0000256" key="2">
    <source>
        <dbReference type="SAM" id="Phobius"/>
    </source>
</evidence>
<accession>A0A9X3ZFP8</accession>
<sequence length="168" mass="18617">MAYGDEGLVRLKRMLRAGRITRAEYNDARAGKPNEAEAEEQPSDPPRVRKPALVGLGALAFAALFLVGYFIGYNRDNNATDVASTNVYAQHCLSRWDASFEPLVRAVKRDLSDPASFRHIETRPTPVSSDGTNVFTMEYRAANSYGGMTQESASAIVSNETCRMLTWY</sequence>
<dbReference type="RefSeq" id="WP_267988705.1">
    <property type="nucleotide sequence ID" value="NZ_JAPJZI010000001.1"/>
</dbReference>
<keyword evidence="4" id="KW-1185">Reference proteome</keyword>
<evidence type="ECO:0000313" key="3">
    <source>
        <dbReference type="EMBL" id="MDA5397239.1"/>
    </source>
</evidence>
<evidence type="ECO:0000313" key="4">
    <source>
        <dbReference type="Proteomes" id="UP001151234"/>
    </source>
</evidence>
<feature type="transmembrane region" description="Helical" evidence="2">
    <location>
        <begin position="52"/>
        <end position="71"/>
    </location>
</feature>
<name>A0A9X3ZFP8_9HYPH</name>
<keyword evidence="2" id="KW-0812">Transmembrane</keyword>
<gene>
    <name evidence="3" type="ORF">OQ273_01530</name>
</gene>